<protein>
    <submittedName>
        <fullName evidence="7">KncA</fullName>
    </submittedName>
</protein>
<comment type="subcellular location">
    <subcellularLocation>
        <location evidence="1">Membrane</location>
        <topology evidence="1">Multi-pass membrane protein</topology>
    </subcellularLocation>
</comment>
<name>C0QGV6_DESAH</name>
<keyword evidence="3 5" id="KW-1133">Transmembrane helix</keyword>
<feature type="transmembrane region" description="Helical" evidence="5">
    <location>
        <begin position="291"/>
        <end position="309"/>
    </location>
</feature>
<dbReference type="Pfam" id="PF01699">
    <property type="entry name" value="Na_Ca_ex"/>
    <property type="match status" value="2"/>
</dbReference>
<dbReference type="Proteomes" id="UP000000442">
    <property type="component" value="Chromosome"/>
</dbReference>
<feature type="transmembrane region" description="Helical" evidence="5">
    <location>
        <begin position="100"/>
        <end position="118"/>
    </location>
</feature>
<keyword evidence="8" id="KW-1185">Reference proteome</keyword>
<keyword evidence="2 5" id="KW-0812">Transmembrane</keyword>
<evidence type="ECO:0000313" key="8">
    <source>
        <dbReference type="Proteomes" id="UP000000442"/>
    </source>
</evidence>
<dbReference type="KEGG" id="dat:HRM2_25110"/>
<feature type="transmembrane region" description="Helical" evidence="5">
    <location>
        <begin position="263"/>
        <end position="284"/>
    </location>
</feature>
<evidence type="ECO:0000256" key="2">
    <source>
        <dbReference type="ARBA" id="ARBA00022692"/>
    </source>
</evidence>
<dbReference type="Gene3D" id="1.20.1420.30">
    <property type="entry name" value="NCX, central ion-binding region"/>
    <property type="match status" value="1"/>
</dbReference>
<dbReference type="eggNOG" id="COG0530">
    <property type="taxonomic scope" value="Bacteria"/>
</dbReference>
<evidence type="ECO:0000259" key="6">
    <source>
        <dbReference type="Pfam" id="PF01699"/>
    </source>
</evidence>
<feature type="transmembrane region" description="Helical" evidence="5">
    <location>
        <begin position="30"/>
        <end position="48"/>
    </location>
</feature>
<evidence type="ECO:0000256" key="1">
    <source>
        <dbReference type="ARBA" id="ARBA00004141"/>
    </source>
</evidence>
<dbReference type="GO" id="GO:0008273">
    <property type="term" value="F:calcium, potassium:sodium antiporter activity"/>
    <property type="evidence" value="ECO:0007669"/>
    <property type="project" value="TreeGrafter"/>
</dbReference>
<feature type="transmembrane region" description="Helical" evidence="5">
    <location>
        <begin position="124"/>
        <end position="144"/>
    </location>
</feature>
<feature type="domain" description="Sodium/calcium exchanger membrane region" evidence="6">
    <location>
        <begin position="5"/>
        <end position="142"/>
    </location>
</feature>
<dbReference type="OrthoDB" id="9794225at2"/>
<dbReference type="GO" id="GO:0005262">
    <property type="term" value="F:calcium channel activity"/>
    <property type="evidence" value="ECO:0007669"/>
    <property type="project" value="TreeGrafter"/>
</dbReference>
<organism evidence="7 8">
    <name type="scientific">Desulforapulum autotrophicum (strain ATCC 43914 / DSM 3382 / VKM B-1955 / HRM2)</name>
    <name type="common">Desulfobacterium autotrophicum</name>
    <dbReference type="NCBI Taxonomy" id="177437"/>
    <lineage>
        <taxon>Bacteria</taxon>
        <taxon>Pseudomonadati</taxon>
        <taxon>Thermodesulfobacteriota</taxon>
        <taxon>Desulfobacteria</taxon>
        <taxon>Desulfobacterales</taxon>
        <taxon>Desulfobacteraceae</taxon>
        <taxon>Desulforapulum</taxon>
    </lineage>
</organism>
<dbReference type="STRING" id="177437.HRM2_25110"/>
<proteinExistence type="predicted"/>
<dbReference type="HOGENOM" id="CLU_007948_0_3_7"/>
<dbReference type="InterPro" id="IPR004481">
    <property type="entry name" value="K/Na/Ca-exchanger"/>
</dbReference>
<keyword evidence="4 5" id="KW-0472">Membrane</keyword>
<feature type="transmembrane region" description="Helical" evidence="5">
    <location>
        <begin position="202"/>
        <end position="224"/>
    </location>
</feature>
<feature type="transmembrane region" description="Helical" evidence="5">
    <location>
        <begin position="236"/>
        <end position="257"/>
    </location>
</feature>
<accession>C0QGV6</accession>
<evidence type="ECO:0000256" key="3">
    <source>
        <dbReference type="ARBA" id="ARBA00022989"/>
    </source>
</evidence>
<dbReference type="InterPro" id="IPR004837">
    <property type="entry name" value="NaCa_Exmemb"/>
</dbReference>
<evidence type="ECO:0000256" key="5">
    <source>
        <dbReference type="SAM" id="Phobius"/>
    </source>
</evidence>
<evidence type="ECO:0000313" key="7">
    <source>
        <dbReference type="EMBL" id="ACN15605.1"/>
    </source>
</evidence>
<feature type="transmembrane region" description="Helical" evidence="5">
    <location>
        <begin position="164"/>
        <end position="182"/>
    </location>
</feature>
<feature type="transmembrane region" description="Helical" evidence="5">
    <location>
        <begin position="6"/>
        <end position="23"/>
    </location>
</feature>
<dbReference type="PANTHER" id="PTHR10846">
    <property type="entry name" value="SODIUM/POTASSIUM/CALCIUM EXCHANGER"/>
    <property type="match status" value="1"/>
</dbReference>
<dbReference type="GO" id="GO:0005886">
    <property type="term" value="C:plasma membrane"/>
    <property type="evidence" value="ECO:0007669"/>
    <property type="project" value="TreeGrafter"/>
</dbReference>
<dbReference type="RefSeq" id="WP_015904370.1">
    <property type="nucleotide sequence ID" value="NC_012108.1"/>
</dbReference>
<dbReference type="GO" id="GO:0006874">
    <property type="term" value="P:intracellular calcium ion homeostasis"/>
    <property type="evidence" value="ECO:0007669"/>
    <property type="project" value="TreeGrafter"/>
</dbReference>
<dbReference type="AlphaFoldDB" id="C0QGV6"/>
<feature type="transmembrane region" description="Helical" evidence="5">
    <location>
        <begin position="68"/>
        <end position="88"/>
    </location>
</feature>
<dbReference type="NCBIfam" id="TIGR00367">
    <property type="entry name" value="calcium/sodium antiporter"/>
    <property type="match status" value="1"/>
</dbReference>
<evidence type="ECO:0000256" key="4">
    <source>
        <dbReference type="ARBA" id="ARBA00023136"/>
    </source>
</evidence>
<dbReference type="InterPro" id="IPR044880">
    <property type="entry name" value="NCX_ion-bd_dom_sf"/>
</dbReference>
<dbReference type="PANTHER" id="PTHR10846:SF8">
    <property type="entry name" value="INNER MEMBRANE PROTEIN YRBG"/>
    <property type="match status" value="1"/>
</dbReference>
<feature type="domain" description="Sodium/calcium exchanger membrane region" evidence="6">
    <location>
        <begin position="169"/>
        <end position="308"/>
    </location>
</feature>
<sequence>MLSDVGILFIGLVLLYAGSEFLVRGAASTALLLSIRPVVVGLTVVAFATSAPELLVSLVASVRGAGGISVGNILGSNVINIALVLGISAMIKPITINRQIIRFDLPYMLGASFVFWILCMDGYIGYGDGVILLVLLVVFLFFGIKNSKEKNGQKRIRESSPRAIAINCLIMVAGLVGLAKGAEMVVQSAIVMARGIGLSEAFIGISVVALGTSLPELATSAVAASRGESDLSVGNVVGSNLFNICLVMGVVGILNPMPVEKELLVFEFPCMVAIAMLFALIAILKGQMGRKTGFVLIFSFVSYLLISYVK</sequence>
<dbReference type="EMBL" id="CP001087">
    <property type="protein sequence ID" value="ACN15605.1"/>
    <property type="molecule type" value="Genomic_DNA"/>
</dbReference>
<gene>
    <name evidence="7" type="primary">kncA</name>
    <name evidence="7" type="ordered locus">HRM2_25110</name>
</gene>
<reference evidence="7 8" key="1">
    <citation type="journal article" date="2009" name="Environ. Microbiol.">
        <title>Genome sequence of Desulfobacterium autotrophicum HRM2, a marine sulfate reducer oxidizing organic carbon completely to carbon dioxide.</title>
        <authorList>
            <person name="Strittmatter A.W."/>
            <person name="Liesegang H."/>
            <person name="Rabus R."/>
            <person name="Decker I."/>
            <person name="Amann J."/>
            <person name="Andres S."/>
            <person name="Henne A."/>
            <person name="Fricke W.F."/>
            <person name="Martinez-Arias R."/>
            <person name="Bartels D."/>
            <person name="Goesmann A."/>
            <person name="Krause L."/>
            <person name="Puehler A."/>
            <person name="Klenk H.P."/>
            <person name="Richter M."/>
            <person name="Schuler M."/>
            <person name="Gloeckner F.O."/>
            <person name="Meyerdierks A."/>
            <person name="Gottschalk G."/>
            <person name="Amann R."/>
        </authorList>
    </citation>
    <scope>NUCLEOTIDE SEQUENCE [LARGE SCALE GENOMIC DNA]</scope>
    <source>
        <strain evidence="8">ATCC 43914 / DSM 3382 / HRM2</strain>
    </source>
</reference>